<keyword evidence="11" id="KW-1185">Reference proteome</keyword>
<evidence type="ECO:0000256" key="1">
    <source>
        <dbReference type="ARBA" id="ARBA00022801"/>
    </source>
</evidence>
<dbReference type="Gene3D" id="2.120.10.30">
    <property type="entry name" value="TolB, C-terminal domain"/>
    <property type="match status" value="2"/>
</dbReference>
<dbReference type="GO" id="GO:0004252">
    <property type="term" value="F:serine-type endopeptidase activity"/>
    <property type="evidence" value="ECO:0007669"/>
    <property type="project" value="InterPro"/>
</dbReference>
<dbReference type="EMBL" id="WQMS01000020">
    <property type="protein sequence ID" value="MVO79479.1"/>
    <property type="molecule type" value="Genomic_DNA"/>
</dbReference>
<dbReference type="InterPro" id="IPR002469">
    <property type="entry name" value="Peptidase_S9B_N"/>
</dbReference>
<dbReference type="InterPro" id="IPR001375">
    <property type="entry name" value="Peptidase_S9_cat"/>
</dbReference>
<dbReference type="Pfam" id="PF00326">
    <property type="entry name" value="Peptidase_S9"/>
    <property type="match status" value="1"/>
</dbReference>
<evidence type="ECO:0000256" key="6">
    <source>
        <dbReference type="ARBA" id="ARBA00045885"/>
    </source>
</evidence>
<gene>
    <name evidence="10" type="ORF">GON01_16220</name>
</gene>
<dbReference type="PANTHER" id="PTHR42776">
    <property type="entry name" value="SERINE PEPTIDASE S9 FAMILY MEMBER"/>
    <property type="match status" value="1"/>
</dbReference>
<dbReference type="AlphaFoldDB" id="A0A6I4J470"/>
<dbReference type="SUPFAM" id="SSF82171">
    <property type="entry name" value="DPP6 N-terminal domain-like"/>
    <property type="match status" value="1"/>
</dbReference>
<dbReference type="Pfam" id="PF07676">
    <property type="entry name" value="PD40"/>
    <property type="match status" value="3"/>
</dbReference>
<evidence type="ECO:0000259" key="9">
    <source>
        <dbReference type="Pfam" id="PF00930"/>
    </source>
</evidence>
<accession>A0A6I4J470</accession>
<reference evidence="10 11" key="1">
    <citation type="submission" date="2019-12" db="EMBL/GenBank/DDBJ databases">
        <authorList>
            <person name="Huq M.A."/>
        </authorList>
    </citation>
    <scope>NUCLEOTIDE SEQUENCE [LARGE SCALE GENOMIC DNA]</scope>
    <source>
        <strain evidence="10 11">MAH-20</strain>
    </source>
</reference>
<evidence type="ECO:0000313" key="10">
    <source>
        <dbReference type="EMBL" id="MVO79479.1"/>
    </source>
</evidence>
<keyword evidence="1" id="KW-0378">Hydrolase</keyword>
<dbReference type="SUPFAM" id="SSF53474">
    <property type="entry name" value="alpha/beta-Hydrolases"/>
    <property type="match status" value="1"/>
</dbReference>
<organism evidence="10 11">
    <name type="scientific">Sphingomonas horti</name>
    <dbReference type="NCBI Taxonomy" id="2682842"/>
    <lineage>
        <taxon>Bacteria</taxon>
        <taxon>Pseudomonadati</taxon>
        <taxon>Pseudomonadota</taxon>
        <taxon>Alphaproteobacteria</taxon>
        <taxon>Sphingomonadales</taxon>
        <taxon>Sphingomonadaceae</taxon>
        <taxon>Sphingomonas</taxon>
    </lineage>
</organism>
<comment type="caution">
    <text evidence="10">The sequence shown here is derived from an EMBL/GenBank/DDBJ whole genome shotgun (WGS) entry which is preliminary data.</text>
</comment>
<evidence type="ECO:0000313" key="11">
    <source>
        <dbReference type="Proteomes" id="UP000441389"/>
    </source>
</evidence>
<dbReference type="InterPro" id="IPR011042">
    <property type="entry name" value="6-blade_b-propeller_TolB-like"/>
</dbReference>
<feature type="chain" id="PRO_5026265142" description="Acyl-peptide hydrolase" evidence="7">
    <location>
        <begin position="39"/>
        <end position="717"/>
    </location>
</feature>
<keyword evidence="2" id="KW-0645">Protease</keyword>
<comment type="function">
    <text evidence="6">This enzyme catalyzes the hydrolysis of the N-terminal peptide bond of an N-acetylated peptide to generate an N-acetylated amino acid and a peptide with a free N-terminus. It preferentially cleaves off Ac-Ala, Ac-Met and Ac-Ser. Also, involved in the degradation of oxidized and glycated proteins.</text>
</comment>
<evidence type="ECO:0000256" key="2">
    <source>
        <dbReference type="ARBA" id="ARBA00022825"/>
    </source>
</evidence>
<dbReference type="Gene3D" id="3.40.50.1820">
    <property type="entry name" value="alpha/beta hydrolase"/>
    <property type="match status" value="1"/>
</dbReference>
<evidence type="ECO:0000256" key="3">
    <source>
        <dbReference type="ARBA" id="ARBA00022990"/>
    </source>
</evidence>
<dbReference type="PANTHER" id="PTHR42776:SF27">
    <property type="entry name" value="DIPEPTIDYL PEPTIDASE FAMILY MEMBER 6"/>
    <property type="match status" value="1"/>
</dbReference>
<keyword evidence="2" id="KW-0720">Serine protease</keyword>
<keyword evidence="7" id="KW-0732">Signal</keyword>
<dbReference type="InterPro" id="IPR029058">
    <property type="entry name" value="AB_hydrolase_fold"/>
</dbReference>
<dbReference type="PROSITE" id="PS00708">
    <property type="entry name" value="PRO_ENDOPEP_SER"/>
    <property type="match status" value="1"/>
</dbReference>
<evidence type="ECO:0000256" key="7">
    <source>
        <dbReference type="SAM" id="SignalP"/>
    </source>
</evidence>
<dbReference type="Pfam" id="PF00930">
    <property type="entry name" value="DPPIV_N"/>
    <property type="match status" value="1"/>
</dbReference>
<dbReference type="InterPro" id="IPR011659">
    <property type="entry name" value="WD40"/>
</dbReference>
<protein>
    <recommendedName>
        <fullName evidence="5">Acyl-peptide hydrolase</fullName>
    </recommendedName>
    <alternativeName>
        <fullName evidence="4">Acylaminoacyl-peptidase</fullName>
    </alternativeName>
</protein>
<feature type="domain" description="Dipeptidylpeptidase IV N-terminal" evidence="9">
    <location>
        <begin position="294"/>
        <end position="407"/>
    </location>
</feature>
<feature type="signal peptide" evidence="7">
    <location>
        <begin position="1"/>
        <end position="38"/>
    </location>
</feature>
<evidence type="ECO:0000256" key="5">
    <source>
        <dbReference type="ARBA" id="ARBA00032596"/>
    </source>
</evidence>
<proteinExistence type="predicted"/>
<dbReference type="GO" id="GO:0006508">
    <property type="term" value="P:proteolysis"/>
    <property type="evidence" value="ECO:0007669"/>
    <property type="project" value="InterPro"/>
</dbReference>
<feature type="domain" description="Peptidase S9 prolyl oligopeptidase catalytic" evidence="8">
    <location>
        <begin position="515"/>
        <end position="715"/>
    </location>
</feature>
<dbReference type="Proteomes" id="UP000441389">
    <property type="component" value="Unassembled WGS sequence"/>
</dbReference>
<evidence type="ECO:0000256" key="4">
    <source>
        <dbReference type="ARBA" id="ARBA00032284"/>
    </source>
</evidence>
<evidence type="ECO:0000259" key="8">
    <source>
        <dbReference type="Pfam" id="PF00326"/>
    </source>
</evidence>
<keyword evidence="3" id="KW-0007">Acetylation</keyword>
<name>A0A6I4J470_9SPHN</name>
<sequence length="717" mass="78230">MTLRSAVQRTGRGDMRTMHAWMAPFCALLLVLAPDAAAAPDPALPGLEQSLAFPFVGDLTASKEGESIAWVGRQNGVRNIWVASGADFHPRQVTDSRDDDGQELTSLAFSPDGRRIAWVRGGDHDSNWEAEGHLQPNPASGVEQPHLTVWTAEVAGGAPREVAEGDAPAVTDSGRIAFVREGKVWIAEPGAKPERLFFDRGDVGDLAWSPDGRRLAFVSDRGDHSFVGIYSGKDRPILWLAPSTGRDDNLVWSPDGRRIAFTRRPGSGGAPQPLLEEVKQPWSIWVADAQTGDGAAVWRSPDTMEGSYTSAPDGPVLRWAAGDRLTFRAEMDGWPHLYSVPATGGAAMLLTPGDYMVEHVALSGDGKWLLYSANSGRAAGDHDRRHIFRVPVDRAAPEALSAGEGLEWTPVPAGDGIAFVSATAKRPPALHWIGADRRGERALGASPIYATDSLVVPKPVTFRAGDGLLIHGQLFDAPGGKAKKPALIFVHGGPPRQMLLGWSYMYYYSHAYAMNQYLASRGFAVLSVNYRLGIGYGRAFHHPKDAGARGASEYRDVIAAARFLQGLPQVDGGRIGIWGGSYGGYLTALALARDSDTFKAGVDFHGVHDMSRTLYERRGPPKRYEQGDWDAALKTAFTSSPVADVATWRSPVLLIHGDDDRNVRFSQTVDLARRLDEQGVRYEELVFPNEIHDFLRHQDWLKADQATVRFLERELRP</sequence>
<dbReference type="InterPro" id="IPR002471">
    <property type="entry name" value="Pept_S9_AS"/>
</dbReference>